<reference evidence="3" key="1">
    <citation type="submission" date="2016-11" db="EMBL/GenBank/DDBJ databases">
        <authorList>
            <person name="Varghese N."/>
            <person name="Submissions S."/>
        </authorList>
    </citation>
    <scope>NUCLEOTIDE SEQUENCE [LARGE SCALE GENOMIC DNA]</scope>
    <source>
        <strain evidence="3">YL228</strain>
    </source>
</reference>
<dbReference type="EMBL" id="FPIP01000004">
    <property type="protein sequence ID" value="SFW32759.1"/>
    <property type="molecule type" value="Genomic_DNA"/>
</dbReference>
<evidence type="ECO:0000259" key="1">
    <source>
        <dbReference type="PROSITE" id="PS50883"/>
    </source>
</evidence>
<dbReference type="InterPro" id="IPR050706">
    <property type="entry name" value="Cyclic-di-GMP_PDE-like"/>
</dbReference>
<dbReference type="Gene3D" id="3.20.20.450">
    <property type="entry name" value="EAL domain"/>
    <property type="match status" value="1"/>
</dbReference>
<dbReference type="SUPFAM" id="SSF141868">
    <property type="entry name" value="EAL domain-like"/>
    <property type="match status" value="1"/>
</dbReference>
<dbReference type="RefSeq" id="WP_072300092.1">
    <property type="nucleotide sequence ID" value="NZ_FPIP01000004.1"/>
</dbReference>
<name>A0A1K1NBM8_RUMFL</name>
<dbReference type="AlphaFoldDB" id="A0A1K1NBM8"/>
<proteinExistence type="predicted"/>
<dbReference type="Pfam" id="PF00563">
    <property type="entry name" value="EAL"/>
    <property type="match status" value="1"/>
</dbReference>
<dbReference type="Proteomes" id="UP000183461">
    <property type="component" value="Unassembled WGS sequence"/>
</dbReference>
<dbReference type="SMART" id="SM00052">
    <property type="entry name" value="EAL"/>
    <property type="match status" value="1"/>
</dbReference>
<dbReference type="GO" id="GO:0071111">
    <property type="term" value="F:cyclic-guanylate-specific phosphodiesterase activity"/>
    <property type="evidence" value="ECO:0007669"/>
    <property type="project" value="InterPro"/>
</dbReference>
<sequence length="560" mass="64728">MQHIDEQYIVNNFESALDKGYVKAYYQPVIRTLTERICSVEALARWQDPVVGLLSPFLFINVLEKYHLIHKLDLAILDNICVTYNEMRNRGLPLHPFSINLSRLDFDEIDMLDAISKTLAKYDVPSTAIHIEITESVMLDNTAYFRRIFDSFHDAGFAIFMDDFGSGYSSLNVLKDYSFDVLKIDMRFLSDIGIRSKKILASVMNMAKAIGMHTLAEGVETKEQMTFLRNIGCEMLQGFYYSKPMDGDLYIKYLSESKLGVEDPAENHYWNAVGQINFLSPDPLNDLTNEQIESGDYGFIRENSTALALIEQRGEQVELLYKNEAYENGLQRIGFSSVDELIKTINEMDRGYYPDMIEQVDFSIKTGELVKEDHLINGVYFTYYTKCIAETDGKAMLAASIQTYGGDVDKSTNDLFEKYSRMLIDTYDHISVMDPAKNTVITRLYSKFGFSEEYTQLPLDEAIRRFAENEVAECDRERFLQFMEPSTIRERMNKTNHRYFQLPFQYRTQNGEYKMMDTKVIKVFMGPSDIYIFSIEAMSEQVYKAAELLLNAHPELFDFT</sequence>
<organism evidence="2 3">
    <name type="scientific">Ruminococcus flavefaciens</name>
    <dbReference type="NCBI Taxonomy" id="1265"/>
    <lineage>
        <taxon>Bacteria</taxon>
        <taxon>Bacillati</taxon>
        <taxon>Bacillota</taxon>
        <taxon>Clostridia</taxon>
        <taxon>Eubacteriales</taxon>
        <taxon>Oscillospiraceae</taxon>
        <taxon>Ruminococcus</taxon>
    </lineage>
</organism>
<dbReference type="PANTHER" id="PTHR33121">
    <property type="entry name" value="CYCLIC DI-GMP PHOSPHODIESTERASE PDEF"/>
    <property type="match status" value="1"/>
</dbReference>
<dbReference type="PANTHER" id="PTHR33121:SF71">
    <property type="entry name" value="OXYGEN SENSOR PROTEIN DOSP"/>
    <property type="match status" value="1"/>
</dbReference>
<feature type="domain" description="EAL" evidence="1">
    <location>
        <begin position="6"/>
        <end position="258"/>
    </location>
</feature>
<dbReference type="InterPro" id="IPR001633">
    <property type="entry name" value="EAL_dom"/>
</dbReference>
<evidence type="ECO:0000313" key="3">
    <source>
        <dbReference type="Proteomes" id="UP000183461"/>
    </source>
</evidence>
<accession>A0A1K1NBM8</accession>
<dbReference type="InterPro" id="IPR035919">
    <property type="entry name" value="EAL_sf"/>
</dbReference>
<dbReference type="CDD" id="cd01948">
    <property type="entry name" value="EAL"/>
    <property type="match status" value="1"/>
</dbReference>
<dbReference type="PROSITE" id="PS50883">
    <property type="entry name" value="EAL"/>
    <property type="match status" value="1"/>
</dbReference>
<protein>
    <submittedName>
        <fullName evidence="2">EAL domain, c-di-GMP-specific phosphodiesterase class I (Or its enzymatically inactive variant)</fullName>
    </submittedName>
</protein>
<evidence type="ECO:0000313" key="2">
    <source>
        <dbReference type="EMBL" id="SFW32759.1"/>
    </source>
</evidence>
<gene>
    <name evidence="2" type="ORF">SAMN02910280_1802</name>
</gene>